<dbReference type="InterPro" id="IPR013078">
    <property type="entry name" value="His_Pase_superF_clade-1"/>
</dbReference>
<dbReference type="GO" id="GO:0005829">
    <property type="term" value="C:cytosol"/>
    <property type="evidence" value="ECO:0007669"/>
    <property type="project" value="TreeGrafter"/>
</dbReference>
<dbReference type="Pfam" id="PF00300">
    <property type="entry name" value="His_Phos_1"/>
    <property type="match status" value="1"/>
</dbReference>
<dbReference type="EMBL" id="CP019640">
    <property type="protein sequence ID" value="AQQ54311.1"/>
    <property type="molecule type" value="Genomic_DNA"/>
</dbReference>
<dbReference type="CDD" id="cd07067">
    <property type="entry name" value="HP_PGM_like"/>
    <property type="match status" value="1"/>
</dbReference>
<sequence>MDSAFILKLIRHAPTAGNKAKKYIGWTDEAVVPFQALPDFTVQEIWGSDLQRCRQTADQLFPAAQYRVNPDWRECYFGSWEGKTYAQLEYDETYQRWLNDPNEVAPPGGERLSDVAERVNRAVRALPHGKEHIVITHGGPIRLLLKQGNGGSFWEQPARHGICYTLTWNSRKECEEGARCISYSAAPITASGSM</sequence>
<protein>
    <submittedName>
        <fullName evidence="2">Histidine phosphatase family protein</fullName>
    </submittedName>
</protein>
<dbReference type="InterPro" id="IPR029033">
    <property type="entry name" value="His_PPase_superfam"/>
</dbReference>
<dbReference type="KEGG" id="pmar:B0X71_15195"/>
<accession>A0A1Q2L1K4</accession>
<dbReference type="RefSeq" id="WP_077590202.1">
    <property type="nucleotide sequence ID" value="NZ_CP019640.1"/>
</dbReference>
<dbReference type="Proteomes" id="UP000188184">
    <property type="component" value="Chromosome"/>
</dbReference>
<dbReference type="SUPFAM" id="SSF53254">
    <property type="entry name" value="Phosphoglycerate mutase-like"/>
    <property type="match status" value="1"/>
</dbReference>
<dbReference type="InterPro" id="IPR051695">
    <property type="entry name" value="Phosphoglycerate_Mutase"/>
</dbReference>
<gene>
    <name evidence="2" type="ORF">B0X71_15195</name>
</gene>
<dbReference type="GO" id="GO:0043456">
    <property type="term" value="P:regulation of pentose-phosphate shunt"/>
    <property type="evidence" value="ECO:0007669"/>
    <property type="project" value="TreeGrafter"/>
</dbReference>
<dbReference type="PANTHER" id="PTHR46517:SF1">
    <property type="entry name" value="FRUCTOSE-2,6-BISPHOSPHATASE TIGAR"/>
    <property type="match status" value="1"/>
</dbReference>
<dbReference type="PANTHER" id="PTHR46517">
    <property type="entry name" value="FRUCTOSE-2,6-BISPHOSPHATASE TIGAR"/>
    <property type="match status" value="1"/>
</dbReference>
<dbReference type="SMART" id="SM00855">
    <property type="entry name" value="PGAM"/>
    <property type="match status" value="1"/>
</dbReference>
<evidence type="ECO:0000256" key="1">
    <source>
        <dbReference type="ARBA" id="ARBA00022801"/>
    </source>
</evidence>
<name>A0A1Q2L1K4_9BACL</name>
<proteinExistence type="predicted"/>
<dbReference type="Gene3D" id="3.40.50.1240">
    <property type="entry name" value="Phosphoglycerate mutase-like"/>
    <property type="match status" value="1"/>
</dbReference>
<evidence type="ECO:0000313" key="3">
    <source>
        <dbReference type="Proteomes" id="UP000188184"/>
    </source>
</evidence>
<dbReference type="GO" id="GO:0045820">
    <property type="term" value="P:negative regulation of glycolytic process"/>
    <property type="evidence" value="ECO:0007669"/>
    <property type="project" value="TreeGrafter"/>
</dbReference>
<evidence type="ECO:0000313" key="2">
    <source>
        <dbReference type="EMBL" id="AQQ54311.1"/>
    </source>
</evidence>
<dbReference type="GO" id="GO:0004331">
    <property type="term" value="F:fructose-2,6-bisphosphate 2-phosphatase activity"/>
    <property type="evidence" value="ECO:0007669"/>
    <property type="project" value="TreeGrafter"/>
</dbReference>
<keyword evidence="3" id="KW-1185">Reference proteome</keyword>
<keyword evidence="1" id="KW-0378">Hydrolase</keyword>
<dbReference type="OrthoDB" id="9783269at2"/>
<dbReference type="AlphaFoldDB" id="A0A1Q2L1K4"/>
<reference evidence="2 3" key="1">
    <citation type="submission" date="2017-02" db="EMBL/GenBank/DDBJ databases">
        <title>The complete genomic sequence of a novel cold adapted crude oil-degrading bacterium Planococcus qaidamina Y42.</title>
        <authorList>
            <person name="Yang R."/>
        </authorList>
    </citation>
    <scope>NUCLEOTIDE SEQUENCE [LARGE SCALE GENOMIC DNA]</scope>
    <source>
        <strain evidence="2 3">Y42</strain>
    </source>
</reference>
<organism evidence="2 3">
    <name type="scientific">Planococcus lenghuensis</name>
    <dbReference type="NCBI Taxonomy" id="2213202"/>
    <lineage>
        <taxon>Bacteria</taxon>
        <taxon>Bacillati</taxon>
        <taxon>Bacillota</taxon>
        <taxon>Bacilli</taxon>
        <taxon>Bacillales</taxon>
        <taxon>Caryophanaceae</taxon>
        <taxon>Planococcus</taxon>
    </lineage>
</organism>